<feature type="domain" description="N-acetyltransferase" evidence="6">
    <location>
        <begin position="713"/>
        <end position="865"/>
    </location>
</feature>
<dbReference type="InterPro" id="IPR011761">
    <property type="entry name" value="ATP-grasp"/>
</dbReference>
<dbReference type="CDD" id="cd04301">
    <property type="entry name" value="NAT_SF"/>
    <property type="match status" value="1"/>
</dbReference>
<dbReference type="InterPro" id="IPR016181">
    <property type="entry name" value="Acyl_CoA_acyltransferase"/>
</dbReference>
<keyword evidence="1 7" id="KW-0436">Ligase</keyword>
<dbReference type="SUPFAM" id="SSF52210">
    <property type="entry name" value="Succinyl-CoA synthetase domains"/>
    <property type="match status" value="2"/>
</dbReference>
<dbReference type="SUPFAM" id="SSF55729">
    <property type="entry name" value="Acyl-CoA N-acyltransferases (Nat)"/>
    <property type="match status" value="1"/>
</dbReference>
<dbReference type="Pfam" id="PF13302">
    <property type="entry name" value="Acetyltransf_3"/>
    <property type="match status" value="1"/>
</dbReference>
<dbReference type="Pfam" id="PF13607">
    <property type="entry name" value="Succ_CoA_lig"/>
    <property type="match status" value="1"/>
</dbReference>
<keyword evidence="2 4" id="KW-0547">Nucleotide-binding</keyword>
<dbReference type="InterPro" id="IPR000182">
    <property type="entry name" value="GNAT_dom"/>
</dbReference>
<dbReference type="Gene3D" id="3.30.1490.20">
    <property type="entry name" value="ATP-grasp fold, A domain"/>
    <property type="match status" value="1"/>
</dbReference>
<comment type="caution">
    <text evidence="7">The sequence shown here is derived from an EMBL/GenBank/DDBJ whole genome shotgun (WGS) entry which is preliminary data.</text>
</comment>
<sequence>MPESIESFLSPEHQALKPFFEPKTIAVIGEIENTGKTLLENLYHNPSNRQIYSINPDRPDIPPALDLAIIATPAREVPDILRHCVERNVKGAMILSTGFDAAGEEEIRSISRGKLRILGPACTGIINPRVGLNATLAPIQPKAGNLGFISQSGAIASAVLDWSLTENVGFSSFISLGSPLDIDWSDLLYYLGDDPLTKSIVIYVESIGNARSFLSAAREVSINKPIVAIRRRTSESATVALSHSGRLVGSELALEAAFNRCGIVEVQRIADLFNITEVLAKQQRLPRGKRLSVISNGAGPAVLATDALILTGGELARFAPETIEKLASFCPPNNPIDLRRSATIEDYTLAFEIALADPNTDGVLVIFTPRGSIDPAETARAIAPIAKNARKTVLASWMGGDGISEGETILNAHRIATYRYPDSAAVLFNRMWRYQYNLRGLYETPVLPVAESDRQRSRVTEMIDNIRGQNRTILTEAESNHLLAAYGIPVIPTKIARNEEEAVTLANSIDYPVAIKLLSSTILHKTTAGGVRLNITDPEKVRRAFRSIRETVDASDFLGVTVQPMIPLDSGYELFLGCSPDPRFGPILVFGTGGKLVEILGDRVVALPPLNTTLARRFMEGTKIYRAFQNHELNIDNLEQIIVTFSQLVIEQPWIESIDINPLFVNSEGAIVLSSSIVLHANDTEFDRLSHPAIRPYPSQYIGEWTTKKGLPVTIRPIRAEDEPLVRKFHEHLSEESIYFRYFHLVNLNRQTAYDRLTRECFIDYDRVMALIVESGDREMLGLGRLNKLHGVNEAEFDLLVSDAYQGHGLGTELLRRLVRIGREEGLERISAEILRENRSMQKVAEKVGFSLHRTGDSVKAELEL</sequence>
<feature type="domain" description="ATP-grasp" evidence="5">
    <location>
        <begin position="480"/>
        <end position="516"/>
    </location>
</feature>
<reference evidence="7 8" key="1">
    <citation type="submission" date="2024-01" db="EMBL/GenBank/DDBJ databases">
        <title>Genomic insights into the taxonomy and metabolism of the cyanobacterium Pannus brasiliensis CCIBt3594.</title>
        <authorList>
            <person name="Machado M."/>
            <person name="Botero N.B."/>
            <person name="Andreote A.P.D."/>
            <person name="Feitosa A.M.T."/>
            <person name="Popin R."/>
            <person name="Sivonen K."/>
            <person name="Fiore M.F."/>
        </authorList>
    </citation>
    <scope>NUCLEOTIDE SEQUENCE [LARGE SCALE GENOMIC DNA]</scope>
    <source>
        <strain evidence="7 8">CCIBt3594</strain>
    </source>
</reference>
<evidence type="ECO:0000256" key="3">
    <source>
        <dbReference type="ARBA" id="ARBA00022840"/>
    </source>
</evidence>
<keyword evidence="3 4" id="KW-0067">ATP-binding</keyword>
<dbReference type="EMBL" id="JBAFSM010000006">
    <property type="protein sequence ID" value="MEG3436403.1"/>
    <property type="molecule type" value="Genomic_DNA"/>
</dbReference>
<dbReference type="InterPro" id="IPR032875">
    <property type="entry name" value="Succ_CoA_lig_flav_dom"/>
</dbReference>
<dbReference type="RefSeq" id="WP_332863860.1">
    <property type="nucleotide sequence ID" value="NZ_JBAFSM010000006.1"/>
</dbReference>
<dbReference type="PROSITE" id="PS51186">
    <property type="entry name" value="GNAT"/>
    <property type="match status" value="1"/>
</dbReference>
<dbReference type="InterPro" id="IPR003781">
    <property type="entry name" value="CoA-bd"/>
</dbReference>
<dbReference type="PANTHER" id="PTHR43334:SF1">
    <property type="entry name" value="3-HYDROXYPROPIONATE--COA LIGASE [ADP-FORMING]"/>
    <property type="match status" value="1"/>
</dbReference>
<dbReference type="Gene3D" id="3.40.50.720">
    <property type="entry name" value="NAD(P)-binding Rossmann-like Domain"/>
    <property type="match status" value="1"/>
</dbReference>
<dbReference type="SUPFAM" id="SSF51735">
    <property type="entry name" value="NAD(P)-binding Rossmann-fold domains"/>
    <property type="match status" value="1"/>
</dbReference>
<dbReference type="AlphaFoldDB" id="A0AAW9QSW1"/>
<accession>A0AAW9QSW1</accession>
<evidence type="ECO:0000313" key="7">
    <source>
        <dbReference type="EMBL" id="MEG3436403.1"/>
    </source>
</evidence>
<protein>
    <submittedName>
        <fullName evidence="7">Bifunctional acetate--CoA ligase family protein/GNAT family N-acetyltransferase</fullName>
    </submittedName>
</protein>
<dbReference type="GO" id="GO:0005524">
    <property type="term" value="F:ATP binding"/>
    <property type="evidence" value="ECO:0007669"/>
    <property type="project" value="UniProtKB-UniRule"/>
</dbReference>
<dbReference type="InterPro" id="IPR013815">
    <property type="entry name" value="ATP_grasp_subdomain_1"/>
</dbReference>
<evidence type="ECO:0000256" key="1">
    <source>
        <dbReference type="ARBA" id="ARBA00022598"/>
    </source>
</evidence>
<dbReference type="Proteomes" id="UP001328733">
    <property type="component" value="Unassembled WGS sequence"/>
</dbReference>
<gene>
    <name evidence="7" type="ORF">V0288_04660</name>
</gene>
<dbReference type="InterPro" id="IPR016102">
    <property type="entry name" value="Succinyl-CoA_synth-like"/>
</dbReference>
<dbReference type="SUPFAM" id="SSF56059">
    <property type="entry name" value="Glutathione synthetase ATP-binding domain-like"/>
    <property type="match status" value="1"/>
</dbReference>
<evidence type="ECO:0000259" key="5">
    <source>
        <dbReference type="PROSITE" id="PS50975"/>
    </source>
</evidence>
<evidence type="ECO:0000256" key="2">
    <source>
        <dbReference type="ARBA" id="ARBA00022741"/>
    </source>
</evidence>
<evidence type="ECO:0000259" key="6">
    <source>
        <dbReference type="PROSITE" id="PS51186"/>
    </source>
</evidence>
<dbReference type="SMART" id="SM00881">
    <property type="entry name" value="CoA_binding"/>
    <property type="match status" value="1"/>
</dbReference>
<name>A0AAW9QSW1_9CHRO</name>
<dbReference type="InterPro" id="IPR036291">
    <property type="entry name" value="NAD(P)-bd_dom_sf"/>
</dbReference>
<dbReference type="PROSITE" id="PS50975">
    <property type="entry name" value="ATP_GRASP"/>
    <property type="match status" value="1"/>
</dbReference>
<dbReference type="Gene3D" id="3.40.50.261">
    <property type="entry name" value="Succinyl-CoA synthetase domains"/>
    <property type="match status" value="2"/>
</dbReference>
<dbReference type="PANTHER" id="PTHR43334">
    <property type="entry name" value="ACETATE--COA LIGASE [ADP-FORMING]"/>
    <property type="match status" value="1"/>
</dbReference>
<evidence type="ECO:0000313" key="8">
    <source>
        <dbReference type="Proteomes" id="UP001328733"/>
    </source>
</evidence>
<dbReference type="Pfam" id="PF13380">
    <property type="entry name" value="CoA_binding_2"/>
    <property type="match status" value="1"/>
</dbReference>
<dbReference type="GO" id="GO:0016874">
    <property type="term" value="F:ligase activity"/>
    <property type="evidence" value="ECO:0007669"/>
    <property type="project" value="UniProtKB-KW"/>
</dbReference>
<dbReference type="GO" id="GO:0016747">
    <property type="term" value="F:acyltransferase activity, transferring groups other than amino-acyl groups"/>
    <property type="evidence" value="ECO:0007669"/>
    <property type="project" value="InterPro"/>
</dbReference>
<dbReference type="GO" id="GO:0046872">
    <property type="term" value="F:metal ion binding"/>
    <property type="evidence" value="ECO:0007669"/>
    <property type="project" value="InterPro"/>
</dbReference>
<evidence type="ECO:0000256" key="4">
    <source>
        <dbReference type="PROSITE-ProRule" id="PRU00409"/>
    </source>
</evidence>
<dbReference type="Gene3D" id="3.30.470.20">
    <property type="entry name" value="ATP-grasp fold, B domain"/>
    <property type="match status" value="1"/>
</dbReference>
<proteinExistence type="predicted"/>
<dbReference type="InterPro" id="IPR051538">
    <property type="entry name" value="Acyl-CoA_Synth/Transferase"/>
</dbReference>
<dbReference type="Gene3D" id="3.40.630.30">
    <property type="match status" value="1"/>
</dbReference>
<organism evidence="7 8">
    <name type="scientific">Pannus brasiliensis CCIBt3594</name>
    <dbReference type="NCBI Taxonomy" id="1427578"/>
    <lineage>
        <taxon>Bacteria</taxon>
        <taxon>Bacillati</taxon>
        <taxon>Cyanobacteriota</taxon>
        <taxon>Cyanophyceae</taxon>
        <taxon>Oscillatoriophycideae</taxon>
        <taxon>Chroococcales</taxon>
        <taxon>Microcystaceae</taxon>
        <taxon>Pannus</taxon>
    </lineage>
</organism>
<keyword evidence="8" id="KW-1185">Reference proteome</keyword>
<dbReference type="Pfam" id="PF13549">
    <property type="entry name" value="ATP-grasp_5"/>
    <property type="match status" value="1"/>
</dbReference>